<dbReference type="PANTHER" id="PTHR20881">
    <property type="entry name" value="3-METHYL-2-OXOBUTANOATE HYDROXYMETHYLTRANSFERASE"/>
    <property type="match status" value="1"/>
</dbReference>
<keyword evidence="4 7" id="KW-0566">Pantothenate biosynthesis</keyword>
<feature type="binding site" evidence="7 10">
    <location>
        <position position="139"/>
    </location>
    <ligand>
        <name>Mg(2+)</name>
        <dbReference type="ChEBI" id="CHEBI:18420"/>
    </ligand>
</feature>
<dbReference type="InterPro" id="IPR015813">
    <property type="entry name" value="Pyrv/PenolPyrv_kinase-like_dom"/>
</dbReference>
<dbReference type="GO" id="GO:0003864">
    <property type="term" value="F:3-methyl-2-oxobutanoate hydroxymethyltransferase activity"/>
    <property type="evidence" value="ECO:0007669"/>
    <property type="project" value="UniProtKB-UniRule"/>
</dbReference>
<dbReference type="FunFam" id="3.20.20.60:FF:000003">
    <property type="entry name" value="3-methyl-2-oxobutanoate hydroxymethyltransferase"/>
    <property type="match status" value="1"/>
</dbReference>
<dbReference type="EMBL" id="QJSW01000002">
    <property type="protein sequence ID" value="PYE51304.1"/>
    <property type="molecule type" value="Genomic_DNA"/>
</dbReference>
<evidence type="ECO:0000256" key="6">
    <source>
        <dbReference type="ARBA" id="ARBA00056497"/>
    </source>
</evidence>
<comment type="caution">
    <text evidence="11">The sequence shown here is derived from an EMBL/GenBank/DDBJ whole genome shotgun (WGS) entry which is preliminary data.</text>
</comment>
<reference evidence="11 12" key="1">
    <citation type="submission" date="2018-06" db="EMBL/GenBank/DDBJ databases">
        <title>Genomic Encyclopedia of Type Strains, Phase III (KMG-III): the genomes of soil and plant-associated and newly described type strains.</title>
        <authorList>
            <person name="Whitman W."/>
        </authorList>
    </citation>
    <scope>NUCLEOTIDE SEQUENCE [LARGE SCALE GENOMIC DNA]</scope>
    <source>
        <strain evidence="11 12">CECT 7022</strain>
    </source>
</reference>
<keyword evidence="5 7" id="KW-0808">Transferase</keyword>
<evidence type="ECO:0000256" key="10">
    <source>
        <dbReference type="PIRSR" id="PIRSR000388-3"/>
    </source>
</evidence>
<organism evidence="11 12">
    <name type="scientific">Paenibacillus barcinonensis</name>
    <dbReference type="NCBI Taxonomy" id="198119"/>
    <lineage>
        <taxon>Bacteria</taxon>
        <taxon>Bacillati</taxon>
        <taxon>Bacillota</taxon>
        <taxon>Bacilli</taxon>
        <taxon>Bacillales</taxon>
        <taxon>Paenibacillaceae</taxon>
        <taxon>Paenibacillus</taxon>
    </lineage>
</organism>
<feature type="binding site" evidence="7 9">
    <location>
        <begin position="68"/>
        <end position="69"/>
    </location>
    <ligand>
        <name>3-methyl-2-oxobutanoate</name>
        <dbReference type="ChEBI" id="CHEBI:11851"/>
    </ligand>
</feature>
<dbReference type="Gene3D" id="3.20.20.60">
    <property type="entry name" value="Phosphoenolpyruvate-binding domains"/>
    <property type="match status" value="1"/>
</dbReference>
<evidence type="ECO:0000256" key="5">
    <source>
        <dbReference type="ARBA" id="ARBA00022679"/>
    </source>
</evidence>
<dbReference type="NCBIfam" id="NF001452">
    <property type="entry name" value="PRK00311.1"/>
    <property type="match status" value="1"/>
</dbReference>
<comment type="similarity">
    <text evidence="2 7">Belongs to the PanB family.</text>
</comment>
<dbReference type="PANTHER" id="PTHR20881:SF0">
    <property type="entry name" value="3-METHYL-2-OXOBUTANOATE HYDROXYMETHYLTRANSFERASE"/>
    <property type="match status" value="1"/>
</dbReference>
<dbReference type="HAMAP" id="MF_00156">
    <property type="entry name" value="PanB"/>
    <property type="match status" value="1"/>
</dbReference>
<keyword evidence="7 10" id="KW-0479">Metal-binding</keyword>
<proteinExistence type="inferred from homology"/>
<comment type="cofactor">
    <cofactor evidence="7 10">
        <name>Mg(2+)</name>
        <dbReference type="ChEBI" id="CHEBI:18420"/>
    </cofactor>
    <text evidence="7 10">Binds 1 Mg(2+) ion per subunit.</text>
</comment>
<protein>
    <recommendedName>
        <fullName evidence="7">3-methyl-2-oxobutanoate hydroxymethyltransferase</fullName>
        <ecNumber evidence="7">2.1.2.11</ecNumber>
    </recommendedName>
    <alternativeName>
        <fullName evidence="7">Ketopantoate hydroxymethyltransferase</fullName>
        <shortName evidence="7">KPHMT</shortName>
    </alternativeName>
</protein>
<dbReference type="GO" id="GO:0015940">
    <property type="term" value="P:pantothenate biosynthetic process"/>
    <property type="evidence" value="ECO:0007669"/>
    <property type="project" value="UniProtKB-UniRule"/>
</dbReference>
<name>A0A2V4VE17_PAEBA</name>
<dbReference type="AlphaFoldDB" id="A0A2V4VE17"/>
<evidence type="ECO:0000256" key="1">
    <source>
        <dbReference type="ARBA" id="ARBA00005033"/>
    </source>
</evidence>
<keyword evidence="7" id="KW-0963">Cytoplasm</keyword>
<dbReference type="GO" id="GO:0000287">
    <property type="term" value="F:magnesium ion binding"/>
    <property type="evidence" value="ECO:0007669"/>
    <property type="project" value="TreeGrafter"/>
</dbReference>
<dbReference type="Proteomes" id="UP000247790">
    <property type="component" value="Unassembled WGS sequence"/>
</dbReference>
<keyword evidence="11" id="KW-0489">Methyltransferase</keyword>
<sequence>MEKLKGFFVALNEKRKGHKDMAKKQALNILKMKKYKQEGIPLSMITAYDYPTALLAEEAGIDIILVGDSLGNVVLGYNSTLPVTIDDMVYHTRSVVRGAENTFIVADMPFMTYHGSIDETLKGVRRLMQEGHAQAVKMEGGMEIASTVKAVVQAGVPVLGHIGLTPQSVNQIGGYRIQGKDAADAKRLMDEAKALEAAGAFGIVLELVTEEVAEAISKELSIPTIGIGAGRGCDGQVLVFHDVVQYASPYMPKRFVKTYGDVGSLIRSSIAAYVKEVKDRSFPAEEHVFNAADGVLEELYGQRKEKVDIR</sequence>
<evidence type="ECO:0000313" key="12">
    <source>
        <dbReference type="Proteomes" id="UP000247790"/>
    </source>
</evidence>
<comment type="function">
    <text evidence="6 7">Catalyzes the reversible reaction in which hydroxymethyl group from 5,10-methylenetetrahydrofolate is transferred onto alpha-ketoisovalerate to form ketopantoate.</text>
</comment>
<evidence type="ECO:0000256" key="7">
    <source>
        <dbReference type="HAMAP-Rule" id="MF_00156"/>
    </source>
</evidence>
<dbReference type="PIRSF" id="PIRSF000388">
    <property type="entry name" value="Pantoate_hydroxy_MeTrfase"/>
    <property type="match status" value="1"/>
</dbReference>
<evidence type="ECO:0000256" key="9">
    <source>
        <dbReference type="PIRSR" id="PIRSR000388-2"/>
    </source>
</evidence>
<feature type="active site" description="Proton acceptor" evidence="7 8">
    <location>
        <position position="206"/>
    </location>
</feature>
<dbReference type="GO" id="GO:0005737">
    <property type="term" value="C:cytoplasm"/>
    <property type="evidence" value="ECO:0007669"/>
    <property type="project" value="UniProtKB-SubCell"/>
</dbReference>
<comment type="catalytic activity">
    <reaction evidence="7">
        <text>(6R)-5,10-methylene-5,6,7,8-tetrahydrofolate + 3-methyl-2-oxobutanoate + H2O = 2-dehydropantoate + (6S)-5,6,7,8-tetrahydrofolate</text>
        <dbReference type="Rhea" id="RHEA:11824"/>
        <dbReference type="ChEBI" id="CHEBI:11561"/>
        <dbReference type="ChEBI" id="CHEBI:11851"/>
        <dbReference type="ChEBI" id="CHEBI:15377"/>
        <dbReference type="ChEBI" id="CHEBI:15636"/>
        <dbReference type="ChEBI" id="CHEBI:57453"/>
        <dbReference type="EC" id="2.1.2.11"/>
    </reaction>
</comment>
<dbReference type="SUPFAM" id="SSF51621">
    <property type="entry name" value="Phosphoenolpyruvate/pyruvate domain"/>
    <property type="match status" value="1"/>
</dbReference>
<evidence type="ECO:0000256" key="8">
    <source>
        <dbReference type="PIRSR" id="PIRSR000388-1"/>
    </source>
</evidence>
<evidence type="ECO:0000313" key="11">
    <source>
        <dbReference type="EMBL" id="PYE51304.1"/>
    </source>
</evidence>
<dbReference type="InterPro" id="IPR040442">
    <property type="entry name" value="Pyrv_kinase-like_dom_sf"/>
</dbReference>
<evidence type="ECO:0000256" key="2">
    <source>
        <dbReference type="ARBA" id="ARBA00008676"/>
    </source>
</evidence>
<feature type="binding site" evidence="7 10">
    <location>
        <position position="107"/>
    </location>
    <ligand>
        <name>Mg(2+)</name>
        <dbReference type="ChEBI" id="CHEBI:18420"/>
    </ligand>
</feature>
<feature type="binding site" evidence="7 9">
    <location>
        <position position="107"/>
    </location>
    <ligand>
        <name>3-methyl-2-oxobutanoate</name>
        <dbReference type="ChEBI" id="CHEBI:11851"/>
    </ligand>
</feature>
<dbReference type="GO" id="GO:0032259">
    <property type="term" value="P:methylation"/>
    <property type="evidence" value="ECO:0007669"/>
    <property type="project" value="UniProtKB-KW"/>
</dbReference>
<comment type="subcellular location">
    <subcellularLocation>
        <location evidence="7">Cytoplasm</location>
    </subcellularLocation>
</comment>
<evidence type="ECO:0000256" key="3">
    <source>
        <dbReference type="ARBA" id="ARBA00011424"/>
    </source>
</evidence>
<dbReference type="CDD" id="cd06557">
    <property type="entry name" value="KPHMT-like"/>
    <property type="match status" value="1"/>
</dbReference>
<comment type="subunit">
    <text evidence="3 7">Homodecamer; pentamer of dimers.</text>
</comment>
<evidence type="ECO:0000256" key="4">
    <source>
        <dbReference type="ARBA" id="ARBA00022655"/>
    </source>
</evidence>
<feature type="binding site" evidence="7 10">
    <location>
        <position position="68"/>
    </location>
    <ligand>
        <name>Mg(2+)</name>
        <dbReference type="ChEBI" id="CHEBI:18420"/>
    </ligand>
</feature>
<dbReference type="InterPro" id="IPR003700">
    <property type="entry name" value="Pantoate_hydroxy_MeTrfase"/>
</dbReference>
<comment type="pathway">
    <text evidence="1 7">Cofactor biosynthesis; (R)-pantothenate biosynthesis; (R)-pantoate from 3-methyl-2-oxobutanoate: step 1/2.</text>
</comment>
<dbReference type="UniPathway" id="UPA00028">
    <property type="reaction ID" value="UER00003"/>
</dbReference>
<feature type="binding site" evidence="7 9">
    <location>
        <position position="137"/>
    </location>
    <ligand>
        <name>3-methyl-2-oxobutanoate</name>
        <dbReference type="ChEBI" id="CHEBI:11851"/>
    </ligand>
</feature>
<dbReference type="EC" id="2.1.2.11" evidence="7"/>
<accession>A0A2V4VE17</accession>
<dbReference type="Pfam" id="PF02548">
    <property type="entry name" value="Pantoate_transf"/>
    <property type="match status" value="1"/>
</dbReference>
<dbReference type="NCBIfam" id="TIGR00222">
    <property type="entry name" value="panB"/>
    <property type="match status" value="1"/>
</dbReference>
<gene>
    <name evidence="7" type="primary">panB</name>
    <name evidence="11" type="ORF">DFQ00_10296</name>
</gene>
<keyword evidence="7 10" id="KW-0460">Magnesium</keyword>
<dbReference type="GO" id="GO:0008168">
    <property type="term" value="F:methyltransferase activity"/>
    <property type="evidence" value="ECO:0007669"/>
    <property type="project" value="UniProtKB-KW"/>
</dbReference>